<evidence type="ECO:0000256" key="4">
    <source>
        <dbReference type="ARBA" id="ARBA00022982"/>
    </source>
</evidence>
<dbReference type="RefSeq" id="WP_184749753.1">
    <property type="nucleotide sequence ID" value="NZ_BAAAJR010000003.1"/>
</dbReference>
<evidence type="ECO:0000256" key="5">
    <source>
        <dbReference type="ARBA" id="ARBA00023004"/>
    </source>
</evidence>
<evidence type="ECO:0000256" key="1">
    <source>
        <dbReference type="ARBA" id="ARBA00001927"/>
    </source>
</evidence>
<evidence type="ECO:0000256" key="2">
    <source>
        <dbReference type="ARBA" id="ARBA00022448"/>
    </source>
</evidence>
<dbReference type="Proteomes" id="UP000537775">
    <property type="component" value="Unassembled WGS sequence"/>
</dbReference>
<protein>
    <recommendedName>
        <fullName evidence="8">Ferredoxin</fullName>
    </recommendedName>
</protein>
<comment type="cofactor">
    <cofactor evidence="1">
        <name>[3Fe-4S] cluster</name>
        <dbReference type="ChEBI" id="CHEBI:21137"/>
    </cofactor>
</comment>
<comment type="function">
    <text evidence="8">Ferredoxins are iron-sulfur proteins that transfer electrons in a wide variety of metabolic reactions.</text>
</comment>
<dbReference type="EMBL" id="JACHML010000001">
    <property type="protein sequence ID" value="MBB6390509.1"/>
    <property type="molecule type" value="Genomic_DNA"/>
</dbReference>
<evidence type="ECO:0000256" key="6">
    <source>
        <dbReference type="ARBA" id="ARBA00023014"/>
    </source>
</evidence>
<evidence type="ECO:0000256" key="7">
    <source>
        <dbReference type="ARBA" id="ARBA00023291"/>
    </source>
</evidence>
<sequence>MKILIDESRCIAAGNCVMVAPEIYDQREDDGIVVLLDDSPEGAALQAKAREGAAICPSKVVTILD</sequence>
<evidence type="ECO:0000259" key="9">
    <source>
        <dbReference type="PROSITE" id="PS51379"/>
    </source>
</evidence>
<keyword evidence="3 8" id="KW-0479">Metal-binding</keyword>
<keyword evidence="2 8" id="KW-0813">Transport</keyword>
<proteinExistence type="predicted"/>
<gene>
    <name evidence="10" type="ORF">HD594_000822</name>
</gene>
<dbReference type="GO" id="GO:0009055">
    <property type="term" value="F:electron transfer activity"/>
    <property type="evidence" value="ECO:0007669"/>
    <property type="project" value="UniProtKB-UniRule"/>
</dbReference>
<dbReference type="PROSITE" id="PS51379">
    <property type="entry name" value="4FE4S_FER_2"/>
    <property type="match status" value="1"/>
</dbReference>
<dbReference type="GO" id="GO:0051538">
    <property type="term" value="F:3 iron, 4 sulfur cluster binding"/>
    <property type="evidence" value="ECO:0007669"/>
    <property type="project" value="UniProtKB-KW"/>
</dbReference>
<dbReference type="Pfam" id="PF13370">
    <property type="entry name" value="Fer4_13"/>
    <property type="match status" value="1"/>
</dbReference>
<dbReference type="GO" id="GO:0005506">
    <property type="term" value="F:iron ion binding"/>
    <property type="evidence" value="ECO:0007669"/>
    <property type="project" value="UniProtKB-UniRule"/>
</dbReference>
<evidence type="ECO:0000313" key="11">
    <source>
        <dbReference type="Proteomes" id="UP000537775"/>
    </source>
</evidence>
<name>A0A7X0FN66_9MICO</name>
<evidence type="ECO:0000256" key="3">
    <source>
        <dbReference type="ARBA" id="ARBA00022723"/>
    </source>
</evidence>
<accession>A0A7X0FN66</accession>
<evidence type="ECO:0000313" key="10">
    <source>
        <dbReference type="EMBL" id="MBB6390509.1"/>
    </source>
</evidence>
<dbReference type="PANTHER" id="PTHR36923:SF3">
    <property type="entry name" value="FERREDOXIN"/>
    <property type="match status" value="1"/>
</dbReference>
<feature type="domain" description="4Fe-4S ferredoxin-type" evidence="9">
    <location>
        <begin position="1"/>
        <end position="29"/>
    </location>
</feature>
<dbReference type="InterPro" id="IPR017896">
    <property type="entry name" value="4Fe4S_Fe-S-bd"/>
</dbReference>
<dbReference type="Gene3D" id="3.30.70.20">
    <property type="match status" value="1"/>
</dbReference>
<dbReference type="AlphaFoldDB" id="A0A7X0FN66"/>
<keyword evidence="7" id="KW-0003">3Fe-4S</keyword>
<keyword evidence="11" id="KW-1185">Reference proteome</keyword>
<dbReference type="InterPro" id="IPR001080">
    <property type="entry name" value="3Fe4S_ferredoxin"/>
</dbReference>
<keyword evidence="5 8" id="KW-0408">Iron</keyword>
<evidence type="ECO:0000256" key="8">
    <source>
        <dbReference type="RuleBase" id="RU368020"/>
    </source>
</evidence>
<dbReference type="SUPFAM" id="SSF54862">
    <property type="entry name" value="4Fe-4S ferredoxins"/>
    <property type="match status" value="1"/>
</dbReference>
<dbReference type="InterPro" id="IPR051269">
    <property type="entry name" value="Fe-S_cluster_ET"/>
</dbReference>
<comment type="caution">
    <text evidence="10">The sequence shown here is derived from an EMBL/GenBank/DDBJ whole genome shotgun (WGS) entry which is preliminary data.</text>
</comment>
<dbReference type="PANTHER" id="PTHR36923">
    <property type="entry name" value="FERREDOXIN"/>
    <property type="match status" value="1"/>
</dbReference>
<dbReference type="PRINTS" id="PR00352">
    <property type="entry name" value="3FE4SFRDOXIN"/>
</dbReference>
<keyword evidence="4 8" id="KW-0249">Electron transport</keyword>
<reference evidence="10 11" key="1">
    <citation type="submission" date="2020-08" db="EMBL/GenBank/DDBJ databases">
        <title>Sequencing the genomes of 1000 actinobacteria strains.</title>
        <authorList>
            <person name="Klenk H.-P."/>
        </authorList>
    </citation>
    <scope>NUCLEOTIDE SEQUENCE [LARGE SCALE GENOMIC DNA]</scope>
    <source>
        <strain evidence="10 11">DSM 12511</strain>
    </source>
</reference>
<keyword evidence="6 8" id="KW-0411">Iron-sulfur</keyword>
<organism evidence="10 11">
    <name type="scientific">Microbacterium thalassium</name>
    <dbReference type="NCBI Taxonomy" id="362649"/>
    <lineage>
        <taxon>Bacteria</taxon>
        <taxon>Bacillati</taxon>
        <taxon>Actinomycetota</taxon>
        <taxon>Actinomycetes</taxon>
        <taxon>Micrococcales</taxon>
        <taxon>Microbacteriaceae</taxon>
        <taxon>Microbacterium</taxon>
    </lineage>
</organism>